<evidence type="ECO:0000256" key="5">
    <source>
        <dbReference type="ARBA" id="ARBA00022840"/>
    </source>
</evidence>
<evidence type="ECO:0000256" key="2">
    <source>
        <dbReference type="ARBA" id="ARBA00007800"/>
    </source>
</evidence>
<dbReference type="EC" id="6.3.5.5" evidence="8"/>
<dbReference type="InterPro" id="IPR035686">
    <property type="entry name" value="CPSase_GATase1"/>
</dbReference>
<keyword evidence="8" id="KW-0665">Pyrimidine biosynthesis</keyword>
<keyword evidence="5 8" id="KW-0067">ATP-binding</keyword>
<comment type="caution">
    <text evidence="8">Lacks conserved residue(s) required for the propagation of feature annotation.</text>
</comment>
<dbReference type="Pfam" id="PF00988">
    <property type="entry name" value="CPSase_sm_chain"/>
    <property type="match status" value="1"/>
</dbReference>
<feature type="region of interest" description="CPSase" evidence="8">
    <location>
        <begin position="1"/>
        <end position="177"/>
    </location>
</feature>
<comment type="subunit">
    <text evidence="8">Composed of two chains; the small (or glutamine) chain promotes the hydrolysis of glutamine to ammonia, which is used by the large (or ammonia) chain to synthesize carbamoyl phosphate. Tetramer of heterodimers (alpha,beta)4.</text>
</comment>
<comment type="catalytic activity">
    <reaction evidence="8">
        <text>L-glutamine + H2O = L-glutamate + NH4(+)</text>
        <dbReference type="Rhea" id="RHEA:15889"/>
        <dbReference type="ChEBI" id="CHEBI:15377"/>
        <dbReference type="ChEBI" id="CHEBI:28938"/>
        <dbReference type="ChEBI" id="CHEBI:29985"/>
        <dbReference type="ChEBI" id="CHEBI:58359"/>
    </reaction>
</comment>
<accession>A0ABN6IA26</accession>
<keyword evidence="8" id="KW-0055">Arginine biosynthesis</keyword>
<name>A0ABN6IA26_9HELI</name>
<comment type="pathway">
    <text evidence="8">Pyrimidine metabolism; UMP biosynthesis via de novo pathway; (S)-dihydroorotate from bicarbonate: step 1/3.</text>
</comment>
<keyword evidence="11" id="KW-1185">Reference proteome</keyword>
<dbReference type="SMART" id="SM01097">
    <property type="entry name" value="CPSase_sm_chain"/>
    <property type="match status" value="1"/>
</dbReference>
<protein>
    <recommendedName>
        <fullName evidence="8">Carbamoyl phosphate synthase small chain</fullName>
        <ecNumber evidence="8">6.3.5.5</ecNumber>
    </recommendedName>
    <alternativeName>
        <fullName evidence="8">Carbamoyl phosphate synthetase glutamine chain</fullName>
    </alternativeName>
</protein>
<dbReference type="InterPro" id="IPR006274">
    <property type="entry name" value="CarbamoylP_synth_ssu"/>
</dbReference>
<dbReference type="NCBIfam" id="NF009475">
    <property type="entry name" value="PRK12838.1"/>
    <property type="match status" value="1"/>
</dbReference>
<evidence type="ECO:0000313" key="10">
    <source>
        <dbReference type="EMBL" id="BCZ19587.1"/>
    </source>
</evidence>
<dbReference type="NCBIfam" id="TIGR01368">
    <property type="entry name" value="CPSaseIIsmall"/>
    <property type="match status" value="1"/>
</dbReference>
<dbReference type="Pfam" id="PF00117">
    <property type="entry name" value="GATase"/>
    <property type="match status" value="1"/>
</dbReference>
<dbReference type="Proteomes" id="UP000826146">
    <property type="component" value="Chromosome"/>
</dbReference>
<feature type="active site" evidence="8">
    <location>
        <position position="350"/>
    </location>
</feature>
<feature type="binding site" evidence="8">
    <location>
        <position position="45"/>
    </location>
    <ligand>
        <name>L-glutamine</name>
        <dbReference type="ChEBI" id="CHEBI:58359"/>
    </ligand>
</feature>
<keyword evidence="3 8" id="KW-0436">Ligase</keyword>
<evidence type="ECO:0000256" key="6">
    <source>
        <dbReference type="ARBA" id="ARBA00022962"/>
    </source>
</evidence>
<feature type="domain" description="Carbamoyl-phosphate synthase small subunit N-terminal" evidence="9">
    <location>
        <begin position="1"/>
        <end position="131"/>
    </location>
</feature>
<dbReference type="Gene3D" id="3.40.50.880">
    <property type="match status" value="1"/>
</dbReference>
<proteinExistence type="inferred from homology"/>
<evidence type="ECO:0000256" key="1">
    <source>
        <dbReference type="ARBA" id="ARBA00005077"/>
    </source>
</evidence>
<dbReference type="HAMAP" id="MF_01209">
    <property type="entry name" value="CPSase_S_chain"/>
    <property type="match status" value="1"/>
</dbReference>
<evidence type="ECO:0000256" key="8">
    <source>
        <dbReference type="HAMAP-Rule" id="MF_01209"/>
    </source>
</evidence>
<dbReference type="InterPro" id="IPR036480">
    <property type="entry name" value="CarbP_synth_ssu_N_sf"/>
</dbReference>
<dbReference type="RefSeq" id="WP_221271380.1">
    <property type="nucleotide sequence ID" value="NZ_AP024819.1"/>
</dbReference>
<dbReference type="EMBL" id="AP024819">
    <property type="protein sequence ID" value="BCZ19587.1"/>
    <property type="molecule type" value="Genomic_DNA"/>
</dbReference>
<feature type="binding site" evidence="8">
    <location>
        <position position="310"/>
    </location>
    <ligand>
        <name>L-glutamine</name>
        <dbReference type="ChEBI" id="CHEBI:58359"/>
    </ligand>
</feature>
<dbReference type="PRINTS" id="PR00097">
    <property type="entry name" value="ANTSNTHASEII"/>
</dbReference>
<evidence type="ECO:0000259" key="9">
    <source>
        <dbReference type="SMART" id="SM01097"/>
    </source>
</evidence>
<keyword evidence="4 8" id="KW-0547">Nucleotide-binding</keyword>
<reference evidence="10 11" key="1">
    <citation type="submission" date="2021-07" db="EMBL/GenBank/DDBJ databases">
        <title>Novel Helicobacter sp. Isolated from a cat.</title>
        <authorList>
            <person name="Rimbara E."/>
            <person name="Suzuki M."/>
        </authorList>
    </citation>
    <scope>NUCLEOTIDE SEQUENCE [LARGE SCALE GENOMIC DNA]</scope>
    <source>
        <strain evidence="11">NHP19-012</strain>
    </source>
</reference>
<feature type="binding site" evidence="8">
    <location>
        <position position="237"/>
    </location>
    <ligand>
        <name>L-glutamine</name>
        <dbReference type="ChEBI" id="CHEBI:58359"/>
    </ligand>
</feature>
<dbReference type="SUPFAM" id="SSF52317">
    <property type="entry name" value="Class I glutamine amidotransferase-like"/>
    <property type="match status" value="1"/>
</dbReference>
<feature type="active site" description="Nucleophile" evidence="8">
    <location>
        <position position="265"/>
    </location>
</feature>
<feature type="binding site" evidence="8">
    <location>
        <position position="239"/>
    </location>
    <ligand>
        <name>L-glutamine</name>
        <dbReference type="ChEBI" id="CHEBI:58359"/>
    </ligand>
</feature>
<feature type="binding site" evidence="8">
    <location>
        <position position="266"/>
    </location>
    <ligand>
        <name>L-glutamine</name>
        <dbReference type="ChEBI" id="CHEBI:58359"/>
    </ligand>
</feature>
<dbReference type="PROSITE" id="PS51273">
    <property type="entry name" value="GATASE_TYPE_1"/>
    <property type="match status" value="1"/>
</dbReference>
<feature type="binding site" evidence="8">
    <location>
        <position position="307"/>
    </location>
    <ligand>
        <name>L-glutamine</name>
        <dbReference type="ChEBI" id="CHEBI:58359"/>
    </ligand>
</feature>
<evidence type="ECO:0000256" key="7">
    <source>
        <dbReference type="ARBA" id="ARBA00048816"/>
    </source>
</evidence>
<dbReference type="InterPro" id="IPR029062">
    <property type="entry name" value="Class_I_gatase-like"/>
</dbReference>
<feature type="binding site" evidence="8">
    <location>
        <position position="269"/>
    </location>
    <ligand>
        <name>L-glutamine</name>
        <dbReference type="ChEBI" id="CHEBI:58359"/>
    </ligand>
</feature>
<evidence type="ECO:0000256" key="4">
    <source>
        <dbReference type="ARBA" id="ARBA00022741"/>
    </source>
</evidence>
<comment type="pathway">
    <text evidence="1 8">Amino-acid biosynthesis; L-arginine biosynthesis; carbamoyl phosphate from bicarbonate: step 1/1.</text>
</comment>
<dbReference type="PRINTS" id="PR00099">
    <property type="entry name" value="CPSGATASE"/>
</dbReference>
<gene>
    <name evidence="10" type="primary">pyrAa</name>
    <name evidence="8" type="synonym">carA</name>
    <name evidence="10" type="ORF">NHP190012_12290</name>
</gene>
<evidence type="ECO:0000256" key="3">
    <source>
        <dbReference type="ARBA" id="ARBA00022598"/>
    </source>
</evidence>
<feature type="active site" evidence="8">
    <location>
        <position position="348"/>
    </location>
</feature>
<dbReference type="CDD" id="cd01744">
    <property type="entry name" value="GATase1_CPSase"/>
    <property type="match status" value="1"/>
</dbReference>
<comment type="similarity">
    <text evidence="2 8">Belongs to the CarA family.</text>
</comment>
<organism evidence="10 11">
    <name type="scientific">Helicobacter gastrofelis</name>
    <dbReference type="NCBI Taxonomy" id="2849642"/>
    <lineage>
        <taxon>Bacteria</taxon>
        <taxon>Pseudomonadati</taxon>
        <taxon>Campylobacterota</taxon>
        <taxon>Epsilonproteobacteria</taxon>
        <taxon>Campylobacterales</taxon>
        <taxon>Helicobacteraceae</taxon>
        <taxon>Helicobacter</taxon>
    </lineage>
</organism>
<dbReference type="SUPFAM" id="SSF52021">
    <property type="entry name" value="Carbamoyl phosphate synthetase, small subunit N-terminal domain"/>
    <property type="match status" value="1"/>
</dbReference>
<dbReference type="Gene3D" id="3.50.30.20">
    <property type="entry name" value="Carbamoyl-phosphate synthase small subunit, N-terminal domain"/>
    <property type="match status" value="1"/>
</dbReference>
<sequence length="372" mass="40288">MKATLYFENGLFLEAMSFGASGAVAGEAVFNTAMSGYEEVITDPSYLGQFIVFSTPEVGVVGANEQDRESPSSFCAGILVRHTPSIHSNFRAGQSLSVFLQQHGVLGVSGLDTRALVGMLRDEGAMGVVVSTNGLDKQELQEILRSSTSIAEQHLIPPFSRKEAHTQGTFDFASLNYQSPTLSSAVGVLDLGVKSNILNNLAQVGLKPVCFAPDTKAQTLIEAYKKGEIKGVLLSNGPGDPLRLKSVIHEISQLIEEQIPMLGICLGHQLLSIAHGYPTYKLKFGHHGSNHPVLNLQTGRIEVSAQNHNYCVPESIAKVATITHKNLFDHTIEGVCYKNAPIISVQHHPEASPGPHDGLYIFKEFERMVHYG</sequence>
<comment type="catalytic activity">
    <reaction evidence="7 8">
        <text>hydrogencarbonate + L-glutamine + 2 ATP + H2O = carbamoyl phosphate + L-glutamate + 2 ADP + phosphate + 2 H(+)</text>
        <dbReference type="Rhea" id="RHEA:18633"/>
        <dbReference type="ChEBI" id="CHEBI:15377"/>
        <dbReference type="ChEBI" id="CHEBI:15378"/>
        <dbReference type="ChEBI" id="CHEBI:17544"/>
        <dbReference type="ChEBI" id="CHEBI:29985"/>
        <dbReference type="ChEBI" id="CHEBI:30616"/>
        <dbReference type="ChEBI" id="CHEBI:43474"/>
        <dbReference type="ChEBI" id="CHEBI:58228"/>
        <dbReference type="ChEBI" id="CHEBI:58359"/>
        <dbReference type="ChEBI" id="CHEBI:456216"/>
        <dbReference type="EC" id="6.3.5.5"/>
    </reaction>
</comment>
<dbReference type="PRINTS" id="PR00096">
    <property type="entry name" value="GATASE"/>
</dbReference>
<dbReference type="InterPro" id="IPR002474">
    <property type="entry name" value="CarbamoylP_synth_ssu_N"/>
</dbReference>
<dbReference type="InterPro" id="IPR017926">
    <property type="entry name" value="GATASE"/>
</dbReference>
<dbReference type="PANTHER" id="PTHR43418">
    <property type="entry name" value="MULTIFUNCTIONAL TRYPTOPHAN BIOSYNTHESIS PROTEIN-RELATED"/>
    <property type="match status" value="1"/>
</dbReference>
<dbReference type="InterPro" id="IPR050472">
    <property type="entry name" value="Anth_synth/Amidotransfase"/>
</dbReference>
<comment type="function">
    <text evidence="8">Small subunit of the glutamine-dependent carbamoyl phosphate synthetase (CPSase). CPSase catalyzes the formation of carbamoyl phosphate from the ammonia moiety of glutamine, carbonate, and phosphate donated by ATP, constituting the first step of 2 biosynthetic pathways, one leading to arginine and/or urea and the other to pyrimidine nucleotides. The small subunit (glutamine amidotransferase) binds and cleaves glutamine to supply the large subunit with the substrate ammonia.</text>
</comment>
<keyword evidence="6 8" id="KW-0315">Glutamine amidotransferase</keyword>
<dbReference type="PANTHER" id="PTHR43418:SF7">
    <property type="entry name" value="CARBAMOYL-PHOSPHATE SYNTHASE SMALL CHAIN"/>
    <property type="match status" value="1"/>
</dbReference>
<evidence type="ECO:0000313" key="11">
    <source>
        <dbReference type="Proteomes" id="UP000826146"/>
    </source>
</evidence>
<keyword evidence="8" id="KW-0028">Amino-acid biosynthesis</keyword>